<dbReference type="PANTHER" id="PTHR47628">
    <property type="match status" value="1"/>
</dbReference>
<dbReference type="SUPFAM" id="SSF53822">
    <property type="entry name" value="Periplasmic binding protein-like I"/>
    <property type="match status" value="1"/>
</dbReference>
<protein>
    <submittedName>
        <fullName evidence="1">Branched-chain amino acid transport system substrate-binding protein</fullName>
    </submittedName>
</protein>
<dbReference type="EMBL" id="JACIEQ010000014">
    <property type="protein sequence ID" value="MBB4023931.1"/>
    <property type="molecule type" value="Genomic_DNA"/>
</dbReference>
<keyword evidence="2" id="KW-1185">Reference proteome</keyword>
<dbReference type="CDD" id="cd06357">
    <property type="entry name" value="PBP1_AmiC"/>
    <property type="match status" value="1"/>
</dbReference>
<dbReference type="RefSeq" id="WP_054539076.1">
    <property type="nucleotide sequence ID" value="NZ_JACIEQ010000014.1"/>
</dbReference>
<dbReference type="InterPro" id="IPR039570">
    <property type="entry name" value="AmiC_PBP1"/>
</dbReference>
<comment type="caution">
    <text evidence="1">The sequence shown here is derived from an EMBL/GenBank/DDBJ whole genome shotgun (WGS) entry which is preliminary data.</text>
</comment>
<name>A0A840CCX6_9RHOB</name>
<dbReference type="Pfam" id="PF13433">
    <property type="entry name" value="Peripla_BP_5"/>
    <property type="match status" value="1"/>
</dbReference>
<proteinExistence type="predicted"/>
<accession>A0A840CCX6</accession>
<dbReference type="Gene3D" id="3.40.50.2300">
    <property type="match status" value="2"/>
</dbReference>
<dbReference type="GO" id="GO:0033218">
    <property type="term" value="F:amide binding"/>
    <property type="evidence" value="ECO:0007669"/>
    <property type="project" value="InterPro"/>
</dbReference>
<reference evidence="1" key="1">
    <citation type="submission" date="2020-08" db="EMBL/GenBank/DDBJ databases">
        <title>Genomic Encyclopedia of Type Strains, Phase IV (KMG-IV): sequencing the most valuable type-strain genomes for metagenomic binning, comparative biology and taxonomic classification.</title>
        <authorList>
            <person name="Goeker M."/>
        </authorList>
    </citation>
    <scope>NUCLEOTIDE SEQUENCE [LARGE SCALE GENOMIC DNA]</scope>
    <source>
        <strain evidence="1">DSM 105040</strain>
    </source>
</reference>
<sequence>MTRIDVPLGLLFSNTGSYGTVAHTLLNGAKLACKEINADPNASVMLKPLHIDPQSNLGNYGPAVQTMLDKGIRHICGCYTSSSRKEVIPLIEKRDALLWYPTHYEGFESTTNVIYTGAAPNHHISPLIDYLFTRFGQRAFCIGSNYIWGWESNRVLREGLQKRGGEVLAERYVPVGETDLNDIIEEILETRPNFVFNALIGESSYSFFRAFRNACREKGIDQVAQYPVASCNLSEPELRAIGADGADGQISSSVYFSSLPGARNARFVRAYQAEFPEGPVASAEAEAAYVAIHMLAKSVAKAGTADVQAVCQAVAGQEFDAPQGKVTIDPDTLHASLTPRIGLSRSDYEFDLLFEASEPVKPDPYLVSSTMTYEPALRRSMLRAVS</sequence>
<evidence type="ECO:0000313" key="1">
    <source>
        <dbReference type="EMBL" id="MBB4023931.1"/>
    </source>
</evidence>
<organism evidence="1 2">
    <name type="scientific">Actibacterium naphthalenivorans</name>
    <dbReference type="NCBI Taxonomy" id="1614693"/>
    <lineage>
        <taxon>Bacteria</taxon>
        <taxon>Pseudomonadati</taxon>
        <taxon>Pseudomonadota</taxon>
        <taxon>Alphaproteobacteria</taxon>
        <taxon>Rhodobacterales</taxon>
        <taxon>Roseobacteraceae</taxon>
        <taxon>Actibacterium</taxon>
    </lineage>
</organism>
<dbReference type="AlphaFoldDB" id="A0A840CCX6"/>
<dbReference type="PANTHER" id="PTHR47628:SF1">
    <property type="entry name" value="ALIPHATIC AMIDASE EXPRESSION-REGULATING PROTEIN"/>
    <property type="match status" value="1"/>
</dbReference>
<gene>
    <name evidence="1" type="ORF">GGR17_003771</name>
</gene>
<dbReference type="InterPro" id="IPR028082">
    <property type="entry name" value="Peripla_BP_I"/>
</dbReference>
<dbReference type="Proteomes" id="UP000585681">
    <property type="component" value="Unassembled WGS sequence"/>
</dbReference>
<evidence type="ECO:0000313" key="2">
    <source>
        <dbReference type="Proteomes" id="UP000585681"/>
    </source>
</evidence>